<accession>A0ABU3U8H7</accession>
<dbReference type="Pfam" id="PF01966">
    <property type="entry name" value="HD"/>
    <property type="match status" value="1"/>
</dbReference>
<organism evidence="3 4">
    <name type="scientific">Gilvirhabdus luticola</name>
    <dbReference type="NCBI Taxonomy" id="3079858"/>
    <lineage>
        <taxon>Bacteria</taxon>
        <taxon>Pseudomonadati</taxon>
        <taxon>Bacteroidota</taxon>
        <taxon>Flavobacteriia</taxon>
        <taxon>Flavobacteriales</taxon>
        <taxon>Flavobacteriaceae</taxon>
        <taxon>Gilvirhabdus</taxon>
    </lineage>
</organism>
<dbReference type="EMBL" id="JAWHTF010000006">
    <property type="protein sequence ID" value="MDU8886714.1"/>
    <property type="molecule type" value="Genomic_DNA"/>
</dbReference>
<dbReference type="InterPro" id="IPR050135">
    <property type="entry name" value="dGTPase-like"/>
</dbReference>
<dbReference type="InterPro" id="IPR003607">
    <property type="entry name" value="HD/PDEase_dom"/>
</dbReference>
<keyword evidence="1" id="KW-0378">Hydrolase</keyword>
<dbReference type="InterPro" id="IPR006261">
    <property type="entry name" value="dGTPase"/>
</dbReference>
<dbReference type="PANTHER" id="PTHR11373">
    <property type="entry name" value="DEOXYNUCLEOSIDE TRIPHOSPHATE TRIPHOSPHOHYDROLASE"/>
    <property type="match status" value="1"/>
</dbReference>
<dbReference type="NCBIfam" id="TIGR01353">
    <property type="entry name" value="dGTP_triPase"/>
    <property type="match status" value="1"/>
</dbReference>
<dbReference type="SMART" id="SM00471">
    <property type="entry name" value="HDc"/>
    <property type="match status" value="1"/>
</dbReference>
<reference evidence="3 4" key="1">
    <citation type="submission" date="2023-10" db="EMBL/GenBank/DDBJ databases">
        <title>Marimonas sp. nov. isolated from tidal mud flat.</title>
        <authorList>
            <person name="Jaincy N.J."/>
            <person name="Srinivasan S."/>
            <person name="Lee S.-S."/>
        </authorList>
    </citation>
    <scope>NUCLEOTIDE SEQUENCE [LARGE SCALE GENOMIC DNA]</scope>
    <source>
        <strain evidence="3 4">MJ-SS3</strain>
    </source>
</reference>
<gene>
    <name evidence="3" type="ORF">RXV94_11130</name>
</gene>
<dbReference type="Gene3D" id="1.10.3550.10">
    <property type="entry name" value="eoxyguanosinetriphosphate triphosphohydrolase domain-like"/>
    <property type="match status" value="1"/>
</dbReference>
<feature type="domain" description="HD/PDEase" evidence="2">
    <location>
        <begin position="60"/>
        <end position="266"/>
    </location>
</feature>
<dbReference type="Gene3D" id="1.10.3410.10">
    <property type="entry name" value="putative deoxyguanosinetriphosphate triphosphohydrolase like domain"/>
    <property type="match status" value="1"/>
</dbReference>
<dbReference type="SUPFAM" id="SSF109604">
    <property type="entry name" value="HD-domain/PDEase-like"/>
    <property type="match status" value="1"/>
</dbReference>
<dbReference type="NCBIfam" id="NF002205">
    <property type="entry name" value="PRK01096.1"/>
    <property type="match status" value="1"/>
</dbReference>
<dbReference type="PANTHER" id="PTHR11373:SF32">
    <property type="entry name" value="DEOXYGUANOSINETRIPHOSPHATE TRIPHOSPHOHYDROLASE"/>
    <property type="match status" value="1"/>
</dbReference>
<comment type="caution">
    <text evidence="3">The sequence shown here is derived from an EMBL/GenBank/DDBJ whole genome shotgun (WGS) entry which is preliminary data.</text>
</comment>
<proteinExistence type="predicted"/>
<dbReference type="Gene3D" id="1.10.3210.10">
    <property type="entry name" value="Hypothetical protein af1432"/>
    <property type="match status" value="1"/>
</dbReference>
<dbReference type="Proteomes" id="UP001268651">
    <property type="component" value="Unassembled WGS sequence"/>
</dbReference>
<dbReference type="InterPro" id="IPR023293">
    <property type="entry name" value="dGTP_triP_hydro_central_sf"/>
</dbReference>
<keyword evidence="4" id="KW-1185">Reference proteome</keyword>
<dbReference type="InterPro" id="IPR027432">
    <property type="entry name" value="dGTP_triphosphohydrolase_C"/>
</dbReference>
<protein>
    <submittedName>
        <fullName evidence="3">Deoxyguanosinetriphosphate triphosphohydrolase</fullName>
    </submittedName>
</protein>
<evidence type="ECO:0000259" key="2">
    <source>
        <dbReference type="SMART" id="SM00471"/>
    </source>
</evidence>
<dbReference type="InterPro" id="IPR006674">
    <property type="entry name" value="HD_domain"/>
</dbReference>
<evidence type="ECO:0000313" key="3">
    <source>
        <dbReference type="EMBL" id="MDU8886714.1"/>
    </source>
</evidence>
<dbReference type="RefSeq" id="WP_316662811.1">
    <property type="nucleotide sequence ID" value="NZ_JAWHTF010000006.1"/>
</dbReference>
<name>A0ABU3U8H7_9FLAO</name>
<evidence type="ECO:0000256" key="1">
    <source>
        <dbReference type="ARBA" id="ARBA00022801"/>
    </source>
</evidence>
<sequence length="447" mass="51151">MNWEQLLSLKRFGDTNKRLRKEQDETRLGFEVDYDRIIFSSEFRSLQDKTQVVPLSKTDFVHTRLTHSLEVSVVGRSLGRKVGQKLLLKHPHLQSVHGYQANDFGAIVAASSLAHDIGNPPFGHSGEKAIGEFFKTGKGKVFKTELTEKEYQDLCDFEGNANGFKILTQSRDGREGGLRLSYATLGAFMKYPKESLPKKPTNHITDKKYGFFQSDKEAFSEVANELGLIKRGKRDNASFSRHPLTFLVEAADDICYTIIDFEDGINLGLIQEEFALEYLINLVRDTINTKKYHQLKNTQDRVSYLRALAINTLIFEAVDIFIKNEEAILKGEFNTALLDRSKYEAQINDIIKMSVENIYESQEVVDKEIAGYEVINKLLHVYITAVQNKFNDNLSNYDKLILKQLPKTINTDHKNLYDQLLNICHYVSLLSDSKAIMSYRKIKGFDF</sequence>
<evidence type="ECO:0000313" key="4">
    <source>
        <dbReference type="Proteomes" id="UP001268651"/>
    </source>
</evidence>